<proteinExistence type="predicted"/>
<name>A0AAE3VHD9_9BACT</name>
<organism evidence="1 2">
    <name type="scientific">Oligosphaera ethanolica</name>
    <dbReference type="NCBI Taxonomy" id="760260"/>
    <lineage>
        <taxon>Bacteria</taxon>
        <taxon>Pseudomonadati</taxon>
        <taxon>Lentisphaerota</taxon>
        <taxon>Oligosphaeria</taxon>
        <taxon>Oligosphaerales</taxon>
        <taxon>Oligosphaeraceae</taxon>
        <taxon>Oligosphaera</taxon>
    </lineage>
</organism>
<dbReference type="AlphaFoldDB" id="A0AAE3VHD9"/>
<evidence type="ECO:0000313" key="1">
    <source>
        <dbReference type="EMBL" id="MDQ0290538.1"/>
    </source>
</evidence>
<accession>A0AAE3VHD9</accession>
<protein>
    <submittedName>
        <fullName evidence="1">Uncharacterized protein</fullName>
    </submittedName>
</protein>
<sequence length="33" mass="3971">MRDKSKFQEIAARLQREDPALFQELLAFFQSQQ</sequence>
<dbReference type="EMBL" id="JAUSVL010000001">
    <property type="protein sequence ID" value="MDQ0290538.1"/>
    <property type="molecule type" value="Genomic_DNA"/>
</dbReference>
<comment type="caution">
    <text evidence="1">The sequence shown here is derived from an EMBL/GenBank/DDBJ whole genome shotgun (WGS) entry which is preliminary data.</text>
</comment>
<evidence type="ECO:0000313" key="2">
    <source>
        <dbReference type="Proteomes" id="UP001238163"/>
    </source>
</evidence>
<reference evidence="1" key="1">
    <citation type="submission" date="2023-07" db="EMBL/GenBank/DDBJ databases">
        <title>Genomic Encyclopedia of Type Strains, Phase IV (KMG-IV): sequencing the most valuable type-strain genomes for metagenomic binning, comparative biology and taxonomic classification.</title>
        <authorList>
            <person name="Goeker M."/>
        </authorList>
    </citation>
    <scope>NUCLEOTIDE SEQUENCE</scope>
    <source>
        <strain evidence="1">DSM 24202</strain>
    </source>
</reference>
<gene>
    <name evidence="1" type="ORF">J3R75_002645</name>
</gene>
<keyword evidence="2" id="KW-1185">Reference proteome</keyword>
<dbReference type="Proteomes" id="UP001238163">
    <property type="component" value="Unassembled WGS sequence"/>
</dbReference>